<dbReference type="AlphaFoldDB" id="A0A212SFG7"/>
<sequence length="261" mass="27204">MTGKLLTGGLLAGLVAAVLCFSFFKVVGEPTVERAIAFEQSMEEAKAKAKADEAAAKGLPAPTEQTEPELVSRPVQSSVGLLTGVGVFSMAFGGLFALVFALVYGRFGELGARATSAVLAAEGFVAIYLAPALKYPANPPSVGLPETIDMRTSLYLALVLISLAVMIAASLLRRSLAGRIGGWNAAILAGFAYIAVMVGVSLALPSVNEVPEGFPADLLWQFRIASLGGQALMWAILGLLFGVYAERLIGAKRPALRPVHA</sequence>
<keyword evidence="1" id="KW-1133">Transmembrane helix</keyword>
<evidence type="ECO:0000313" key="3">
    <source>
        <dbReference type="Proteomes" id="UP000198418"/>
    </source>
</evidence>
<proteinExistence type="predicted"/>
<protein>
    <submittedName>
        <fullName evidence="2">Uncharacterized membrane protein, predicted cobalt tansporter CbtA</fullName>
    </submittedName>
</protein>
<reference evidence="3" key="1">
    <citation type="submission" date="2017-06" db="EMBL/GenBank/DDBJ databases">
        <authorList>
            <person name="Varghese N."/>
            <person name="Submissions S."/>
        </authorList>
    </citation>
    <scope>NUCLEOTIDE SEQUENCE [LARGE SCALE GENOMIC DNA]</scope>
    <source>
        <strain evidence="3">DSM 137</strain>
    </source>
</reference>
<keyword evidence="1" id="KW-0472">Membrane</keyword>
<dbReference type="Proteomes" id="UP000198418">
    <property type="component" value="Unassembled WGS sequence"/>
</dbReference>
<feature type="transmembrane region" description="Helical" evidence="1">
    <location>
        <begin position="153"/>
        <end position="172"/>
    </location>
</feature>
<name>A0A212SFG7_RHOAC</name>
<accession>A0A212SFG7</accession>
<feature type="transmembrane region" description="Helical" evidence="1">
    <location>
        <begin position="79"/>
        <end position="104"/>
    </location>
</feature>
<dbReference type="RefSeq" id="WP_088522650.1">
    <property type="nucleotide sequence ID" value="NZ_FYDG01000036.1"/>
</dbReference>
<evidence type="ECO:0000256" key="1">
    <source>
        <dbReference type="SAM" id="Phobius"/>
    </source>
</evidence>
<feature type="transmembrane region" description="Helical" evidence="1">
    <location>
        <begin position="184"/>
        <end position="204"/>
    </location>
</feature>
<dbReference type="InterPro" id="IPR012666">
    <property type="entry name" value="CbtA_put"/>
</dbReference>
<keyword evidence="3" id="KW-1185">Reference proteome</keyword>
<feature type="transmembrane region" description="Helical" evidence="1">
    <location>
        <begin position="116"/>
        <end position="133"/>
    </location>
</feature>
<evidence type="ECO:0000313" key="2">
    <source>
        <dbReference type="EMBL" id="SNB84461.1"/>
    </source>
</evidence>
<dbReference type="OrthoDB" id="6851830at2"/>
<dbReference type="EMBL" id="FYDG01000036">
    <property type="protein sequence ID" value="SNB84461.1"/>
    <property type="molecule type" value="Genomic_DNA"/>
</dbReference>
<feature type="transmembrane region" description="Helical" evidence="1">
    <location>
        <begin position="224"/>
        <end position="245"/>
    </location>
</feature>
<organism evidence="2 3">
    <name type="scientific">Rhodoblastus acidophilus</name>
    <name type="common">Rhodopseudomonas acidophila</name>
    <dbReference type="NCBI Taxonomy" id="1074"/>
    <lineage>
        <taxon>Bacteria</taxon>
        <taxon>Pseudomonadati</taxon>
        <taxon>Pseudomonadota</taxon>
        <taxon>Alphaproteobacteria</taxon>
        <taxon>Hyphomicrobiales</taxon>
        <taxon>Rhodoblastaceae</taxon>
        <taxon>Rhodoblastus</taxon>
    </lineage>
</organism>
<dbReference type="Pfam" id="PF09490">
    <property type="entry name" value="CbtA"/>
    <property type="match status" value="1"/>
</dbReference>
<gene>
    <name evidence="2" type="ORF">SAMN06265338_1369</name>
</gene>
<keyword evidence="1" id="KW-0812">Transmembrane</keyword>